<dbReference type="InterPro" id="IPR013783">
    <property type="entry name" value="Ig-like_fold"/>
</dbReference>
<evidence type="ECO:0000313" key="3">
    <source>
        <dbReference type="EMBL" id="MFC4820054.1"/>
    </source>
</evidence>
<gene>
    <name evidence="3" type="ORF">ACFO6Q_06955</name>
</gene>
<comment type="caution">
    <text evidence="3">The sequence shown here is derived from an EMBL/GenBank/DDBJ whole genome shotgun (WGS) entry which is preliminary data.</text>
</comment>
<dbReference type="InterPro" id="IPR050643">
    <property type="entry name" value="Periplasmic_pilus_chap"/>
</dbReference>
<organism evidence="3 4">
    <name type="scientific">Dokdonella ginsengisoli</name>
    <dbReference type="NCBI Taxonomy" id="363846"/>
    <lineage>
        <taxon>Bacteria</taxon>
        <taxon>Pseudomonadati</taxon>
        <taxon>Pseudomonadota</taxon>
        <taxon>Gammaproteobacteria</taxon>
        <taxon>Lysobacterales</taxon>
        <taxon>Rhodanobacteraceae</taxon>
        <taxon>Dokdonella</taxon>
    </lineage>
</organism>
<dbReference type="Proteomes" id="UP001595886">
    <property type="component" value="Unassembled WGS sequence"/>
</dbReference>
<feature type="domain" description="Pili assembly chaperone N-terminal" evidence="2">
    <location>
        <begin position="26"/>
        <end position="155"/>
    </location>
</feature>
<sequence length="254" mass="26387">MSLRRLALACAVAWLCGAGPQARASGLQVTPTSLTLAPGRNADGLWLGNTGGQTLHAQVRVLHWTQQGGEEQLAPSHGLVASPPMIELAPGARQLVRVIRTAPADGAREDAYRVLVDELPLAPASAPPPAQDADAQRGLRFVLRYSVPVFLPPAGDAPAAPQLQGRLLEDGGKRVLEVANRGAAHAQLGNLVRVDVQGRRTELVPGLVGYVLPGSAMRWPLAADAPALSAGDRLASRINGAPDEQTLAVVGASP</sequence>
<dbReference type="InterPro" id="IPR016147">
    <property type="entry name" value="Pili_assmbl_chaperone_N"/>
</dbReference>
<dbReference type="PANTHER" id="PTHR30251">
    <property type="entry name" value="PILUS ASSEMBLY CHAPERONE"/>
    <property type="match status" value="1"/>
</dbReference>
<dbReference type="SUPFAM" id="SSF49354">
    <property type="entry name" value="PapD-like"/>
    <property type="match status" value="1"/>
</dbReference>
<keyword evidence="1" id="KW-0732">Signal</keyword>
<keyword evidence="4" id="KW-1185">Reference proteome</keyword>
<dbReference type="InterPro" id="IPR008962">
    <property type="entry name" value="PapD-like_sf"/>
</dbReference>
<accession>A0ABV9QWZ2</accession>
<dbReference type="EMBL" id="JBHSHD010000006">
    <property type="protein sequence ID" value="MFC4820054.1"/>
    <property type="molecule type" value="Genomic_DNA"/>
</dbReference>
<reference evidence="4" key="1">
    <citation type="journal article" date="2019" name="Int. J. Syst. Evol. Microbiol.">
        <title>The Global Catalogue of Microorganisms (GCM) 10K type strain sequencing project: providing services to taxonomists for standard genome sequencing and annotation.</title>
        <authorList>
            <consortium name="The Broad Institute Genomics Platform"/>
            <consortium name="The Broad Institute Genome Sequencing Center for Infectious Disease"/>
            <person name="Wu L."/>
            <person name="Ma J."/>
        </authorList>
    </citation>
    <scope>NUCLEOTIDE SEQUENCE [LARGE SCALE GENOMIC DNA]</scope>
    <source>
        <strain evidence="4">CCUG 30340</strain>
    </source>
</reference>
<dbReference type="Pfam" id="PF00345">
    <property type="entry name" value="PapD_N"/>
    <property type="match status" value="1"/>
</dbReference>
<dbReference type="Gene3D" id="2.60.40.10">
    <property type="entry name" value="Immunoglobulins"/>
    <property type="match status" value="1"/>
</dbReference>
<evidence type="ECO:0000259" key="2">
    <source>
        <dbReference type="Pfam" id="PF00345"/>
    </source>
</evidence>
<evidence type="ECO:0000313" key="4">
    <source>
        <dbReference type="Proteomes" id="UP001595886"/>
    </source>
</evidence>
<dbReference type="PANTHER" id="PTHR30251:SF4">
    <property type="entry name" value="SLR1668 PROTEIN"/>
    <property type="match status" value="1"/>
</dbReference>
<proteinExistence type="predicted"/>
<name>A0ABV9QWZ2_9GAMM</name>
<feature type="signal peptide" evidence="1">
    <location>
        <begin position="1"/>
        <end position="24"/>
    </location>
</feature>
<evidence type="ECO:0000256" key="1">
    <source>
        <dbReference type="SAM" id="SignalP"/>
    </source>
</evidence>
<protein>
    <submittedName>
        <fullName evidence="3">Molecular chaperone</fullName>
    </submittedName>
</protein>
<dbReference type="RefSeq" id="WP_380019875.1">
    <property type="nucleotide sequence ID" value="NZ_JBHSHD010000006.1"/>
</dbReference>
<feature type="chain" id="PRO_5045181002" evidence="1">
    <location>
        <begin position="25"/>
        <end position="254"/>
    </location>
</feature>